<organism evidence="2 3">
    <name type="scientific">Afipia massiliensis</name>
    <dbReference type="NCBI Taxonomy" id="211460"/>
    <lineage>
        <taxon>Bacteria</taxon>
        <taxon>Pseudomonadati</taxon>
        <taxon>Pseudomonadota</taxon>
        <taxon>Alphaproteobacteria</taxon>
        <taxon>Hyphomicrobiales</taxon>
        <taxon>Nitrobacteraceae</taxon>
        <taxon>Afipia</taxon>
    </lineage>
</organism>
<reference evidence="2" key="1">
    <citation type="submission" date="2019-04" db="EMBL/GenBank/DDBJ databases">
        <title>Whole genome sequencing of cave bacteria.</title>
        <authorList>
            <person name="Gan H.M."/>
            <person name="Barton H."/>
            <person name="Savka M.A."/>
        </authorList>
    </citation>
    <scope>NUCLEOTIDE SEQUENCE [LARGE SCALE GENOMIC DNA]</scope>
    <source>
        <strain evidence="2">LC387</strain>
    </source>
</reference>
<evidence type="ECO:0000313" key="3">
    <source>
        <dbReference type="Proteomes" id="UP000034832"/>
    </source>
</evidence>
<dbReference type="Pfam" id="PF14248">
    <property type="entry name" value="DUF4345"/>
    <property type="match status" value="1"/>
</dbReference>
<name>A0A4V6BE86_9BRAD</name>
<dbReference type="AlphaFoldDB" id="A0A4V6BE86"/>
<dbReference type="Proteomes" id="UP000034832">
    <property type="component" value="Unassembled WGS sequence"/>
</dbReference>
<feature type="transmembrane region" description="Helical" evidence="1">
    <location>
        <begin position="47"/>
        <end position="67"/>
    </location>
</feature>
<proteinExistence type="predicted"/>
<dbReference type="InterPro" id="IPR025597">
    <property type="entry name" value="DUF4345"/>
</dbReference>
<evidence type="ECO:0000256" key="1">
    <source>
        <dbReference type="SAM" id="Phobius"/>
    </source>
</evidence>
<dbReference type="OrthoDB" id="4549167at2"/>
<comment type="caution">
    <text evidence="2">The sequence shown here is derived from an EMBL/GenBank/DDBJ whole genome shotgun (WGS) entry which is preliminary data.</text>
</comment>
<gene>
    <name evidence="2" type="ORF">YH63_010845</name>
</gene>
<dbReference type="EMBL" id="LBIA02000001">
    <property type="protein sequence ID" value="TKT71873.1"/>
    <property type="molecule type" value="Genomic_DNA"/>
</dbReference>
<keyword evidence="3" id="KW-1185">Reference proteome</keyword>
<dbReference type="RefSeq" id="WP_046827600.1">
    <property type="nucleotide sequence ID" value="NZ_LBIA02000001.1"/>
</dbReference>
<protein>
    <submittedName>
        <fullName evidence="2">DUF4345 domain-containing protein</fullName>
    </submittedName>
</protein>
<keyword evidence="1" id="KW-1133">Transmembrane helix</keyword>
<keyword evidence="1" id="KW-0812">Transmembrane</keyword>
<evidence type="ECO:0000313" key="2">
    <source>
        <dbReference type="EMBL" id="TKT71873.1"/>
    </source>
</evidence>
<feature type="transmembrane region" description="Helical" evidence="1">
    <location>
        <begin position="74"/>
        <end position="94"/>
    </location>
</feature>
<accession>A0A4V6BE86</accession>
<feature type="transmembrane region" description="Helical" evidence="1">
    <location>
        <begin position="106"/>
        <end position="126"/>
    </location>
</feature>
<keyword evidence="1" id="KW-0472">Membrane</keyword>
<sequence length="136" mass="14423">MSASDPMLLSQRIAQVCLFLAGAIAVFGGTLQMYLGQPETSPRLDNVHRFMGGIYLMSGVVGLWAAATIRQHNALVFLLALTVLVGGIGRVISISKVGLPEPSAVWLGYLVPELVLPWIIIAAQIVTNRAISGAPN</sequence>
<feature type="transmembrane region" description="Helical" evidence="1">
    <location>
        <begin position="12"/>
        <end position="35"/>
    </location>
</feature>